<name>A0AAN8WUQ9_HALRR</name>
<evidence type="ECO:0000313" key="2">
    <source>
        <dbReference type="Proteomes" id="UP001381693"/>
    </source>
</evidence>
<sequence>MLRHLLQGVKIILLPLLNRTWKTGVIPDTWRQSRKIPITKKGKDTTLPRNYR</sequence>
<dbReference type="EMBL" id="JAXCGZ010013373">
    <property type="protein sequence ID" value="KAK7072675.1"/>
    <property type="molecule type" value="Genomic_DNA"/>
</dbReference>
<dbReference type="Proteomes" id="UP001381693">
    <property type="component" value="Unassembled WGS sequence"/>
</dbReference>
<accession>A0AAN8WUQ9</accession>
<dbReference type="AlphaFoldDB" id="A0AAN8WUQ9"/>
<proteinExistence type="predicted"/>
<keyword evidence="2" id="KW-1185">Reference proteome</keyword>
<reference evidence="1 2" key="1">
    <citation type="submission" date="2023-11" db="EMBL/GenBank/DDBJ databases">
        <title>Halocaridina rubra genome assembly.</title>
        <authorList>
            <person name="Smith C."/>
        </authorList>
    </citation>
    <scope>NUCLEOTIDE SEQUENCE [LARGE SCALE GENOMIC DNA]</scope>
    <source>
        <strain evidence="1">EP-1</strain>
        <tissue evidence="1">Whole</tissue>
    </source>
</reference>
<organism evidence="1 2">
    <name type="scientific">Halocaridina rubra</name>
    <name type="common">Hawaiian red shrimp</name>
    <dbReference type="NCBI Taxonomy" id="373956"/>
    <lineage>
        <taxon>Eukaryota</taxon>
        <taxon>Metazoa</taxon>
        <taxon>Ecdysozoa</taxon>
        <taxon>Arthropoda</taxon>
        <taxon>Crustacea</taxon>
        <taxon>Multicrustacea</taxon>
        <taxon>Malacostraca</taxon>
        <taxon>Eumalacostraca</taxon>
        <taxon>Eucarida</taxon>
        <taxon>Decapoda</taxon>
        <taxon>Pleocyemata</taxon>
        <taxon>Caridea</taxon>
        <taxon>Atyoidea</taxon>
        <taxon>Atyidae</taxon>
        <taxon>Halocaridina</taxon>
    </lineage>
</organism>
<comment type="caution">
    <text evidence="1">The sequence shown here is derived from an EMBL/GenBank/DDBJ whole genome shotgun (WGS) entry which is preliminary data.</text>
</comment>
<evidence type="ECO:0000313" key="1">
    <source>
        <dbReference type="EMBL" id="KAK7072675.1"/>
    </source>
</evidence>
<protein>
    <submittedName>
        <fullName evidence="1">Uncharacterized protein</fullName>
    </submittedName>
</protein>
<feature type="non-terminal residue" evidence="1">
    <location>
        <position position="52"/>
    </location>
</feature>
<gene>
    <name evidence="1" type="ORF">SK128_025318</name>
</gene>